<organism evidence="1 2">
    <name type="scientific">Persea americana</name>
    <name type="common">Avocado</name>
    <dbReference type="NCBI Taxonomy" id="3435"/>
    <lineage>
        <taxon>Eukaryota</taxon>
        <taxon>Viridiplantae</taxon>
        <taxon>Streptophyta</taxon>
        <taxon>Embryophyta</taxon>
        <taxon>Tracheophyta</taxon>
        <taxon>Spermatophyta</taxon>
        <taxon>Magnoliopsida</taxon>
        <taxon>Magnoliidae</taxon>
        <taxon>Laurales</taxon>
        <taxon>Lauraceae</taxon>
        <taxon>Persea</taxon>
    </lineage>
</organism>
<sequence length="538" mass="60517">MQNNGMGGNGTPQLPIFKGVNYHFWSLKLSTLFKSQELWSLVEDGFEDDQPAEPDHQLREKRKKDSKALFMIQQALDDVVFPRIASARTSKQAWDTLKQEYLGDKKVIEVRLQSLRREFETSLMKEKESVQEYLSRVSSIVQQMRSYGEEITNQHVVGKVLRSLTTRFDHVVAAIEESKDMCEYTFDELMGSLQAHEERLNRSKEKKEEIAFQPKGDSSGKEKSQNNSSRGGGRNGSRGRGRGKGQSNDGREQTSRKGPIKCYYCNKPGHKEASCWKKDEDMGKKDQRSNYVEQEDKLFLAKSDGSKSDGGIWYIDSGCSNHMSSTKAIFKNMDGSKIGKVKLGDGKQLDVEGKGTIVIHTQQGTAKHLHDVQYVPHLAHNLLSVGQLLSSGYSILFEDDCCMIREKGTKEIVVRVPMGMNKMFSLNLSGNVSRALTVKGDDDAKLWHLRYCHLNMQGLKLLKSKEMVHGLTKMGELELCEGCVYGKQARGTFPSGKAWRARMLCLMKMQSGNENKSLGTIVVHRGASPLIVPQTSRV</sequence>
<evidence type="ECO:0000313" key="2">
    <source>
        <dbReference type="Proteomes" id="UP001234297"/>
    </source>
</evidence>
<proteinExistence type="predicted"/>
<keyword evidence="2" id="KW-1185">Reference proteome</keyword>
<protein>
    <submittedName>
        <fullName evidence="1">Uncharacterized protein</fullName>
    </submittedName>
</protein>
<accession>A0ACC2MQZ0</accession>
<dbReference type="EMBL" id="CM056809">
    <property type="protein sequence ID" value="KAJ8648146.1"/>
    <property type="molecule type" value="Genomic_DNA"/>
</dbReference>
<gene>
    <name evidence="1" type="ORF">MRB53_001169</name>
</gene>
<evidence type="ECO:0000313" key="1">
    <source>
        <dbReference type="EMBL" id="KAJ8648146.1"/>
    </source>
</evidence>
<comment type="caution">
    <text evidence="1">The sequence shown here is derived from an EMBL/GenBank/DDBJ whole genome shotgun (WGS) entry which is preliminary data.</text>
</comment>
<name>A0ACC2MQZ0_PERAE</name>
<reference evidence="1 2" key="1">
    <citation type="journal article" date="2022" name="Hortic Res">
        <title>A haplotype resolved chromosomal level avocado genome allows analysis of novel avocado genes.</title>
        <authorList>
            <person name="Nath O."/>
            <person name="Fletcher S.J."/>
            <person name="Hayward A."/>
            <person name="Shaw L.M."/>
            <person name="Masouleh A.K."/>
            <person name="Furtado A."/>
            <person name="Henry R.J."/>
            <person name="Mitter N."/>
        </authorList>
    </citation>
    <scope>NUCLEOTIDE SEQUENCE [LARGE SCALE GENOMIC DNA]</scope>
    <source>
        <strain evidence="2">cv. Hass</strain>
    </source>
</reference>
<dbReference type="Proteomes" id="UP001234297">
    <property type="component" value="Chromosome 1"/>
</dbReference>